<organism evidence="2 3">
    <name type="scientific">Toxocara canis</name>
    <name type="common">Canine roundworm</name>
    <dbReference type="NCBI Taxonomy" id="6265"/>
    <lineage>
        <taxon>Eukaryota</taxon>
        <taxon>Metazoa</taxon>
        <taxon>Ecdysozoa</taxon>
        <taxon>Nematoda</taxon>
        <taxon>Chromadorea</taxon>
        <taxon>Rhabditida</taxon>
        <taxon>Spirurina</taxon>
        <taxon>Ascaridomorpha</taxon>
        <taxon>Ascaridoidea</taxon>
        <taxon>Toxocaridae</taxon>
        <taxon>Toxocara</taxon>
    </lineage>
</organism>
<accession>A0A183UGM0</accession>
<dbReference type="Proteomes" id="UP000050794">
    <property type="component" value="Unassembled WGS sequence"/>
</dbReference>
<reference evidence="1 2" key="2">
    <citation type="submission" date="2018-11" db="EMBL/GenBank/DDBJ databases">
        <authorList>
            <consortium name="Pathogen Informatics"/>
        </authorList>
    </citation>
    <scope>NUCLEOTIDE SEQUENCE [LARGE SCALE GENOMIC DNA]</scope>
</reference>
<reference evidence="3" key="1">
    <citation type="submission" date="2016-06" db="UniProtKB">
        <authorList>
            <consortium name="WormBaseParasite"/>
        </authorList>
    </citation>
    <scope>IDENTIFICATION</scope>
</reference>
<dbReference type="WBParaSite" id="TCNE_0000764001-mRNA-1">
    <property type="protein sequence ID" value="TCNE_0000764001-mRNA-1"/>
    <property type="gene ID" value="TCNE_0000764001"/>
</dbReference>
<dbReference type="AlphaFoldDB" id="A0A183UGM0"/>
<evidence type="ECO:0000313" key="2">
    <source>
        <dbReference type="Proteomes" id="UP000050794"/>
    </source>
</evidence>
<keyword evidence="2" id="KW-1185">Reference proteome</keyword>
<evidence type="ECO:0000313" key="1">
    <source>
        <dbReference type="EMBL" id="VDM38961.1"/>
    </source>
</evidence>
<name>A0A183UGM0_TOXCA</name>
<protein>
    <submittedName>
        <fullName evidence="3">Secreted protein</fullName>
    </submittedName>
</protein>
<sequence length="84" mass="9476">MLLWDASCALAVRRRGSQMRAVHSSASSFATSLWVAFDVTACFLVLVERACEQCLNAFATRSTDELTSFINCKWFIYWPTTTVD</sequence>
<dbReference type="EMBL" id="UYWY01019725">
    <property type="protein sequence ID" value="VDM38961.1"/>
    <property type="molecule type" value="Genomic_DNA"/>
</dbReference>
<proteinExistence type="predicted"/>
<evidence type="ECO:0000313" key="3">
    <source>
        <dbReference type="WBParaSite" id="TCNE_0000764001-mRNA-1"/>
    </source>
</evidence>
<gene>
    <name evidence="1" type="ORF">TCNE_LOCUS7640</name>
</gene>